<dbReference type="InterPro" id="IPR020084">
    <property type="entry name" value="NUDIX_hydrolase_CS"/>
</dbReference>
<proteinExistence type="inferred from homology"/>
<gene>
    <name evidence="4" type="ORF">SAMN05421747_11675</name>
</gene>
<evidence type="ECO:0000313" key="4">
    <source>
        <dbReference type="EMBL" id="SFC61660.1"/>
    </source>
</evidence>
<evidence type="ECO:0000259" key="3">
    <source>
        <dbReference type="PROSITE" id="PS51462"/>
    </source>
</evidence>
<dbReference type="InterPro" id="IPR000086">
    <property type="entry name" value="NUDIX_hydrolase_dom"/>
</dbReference>
<evidence type="ECO:0000256" key="2">
    <source>
        <dbReference type="RuleBase" id="RU003476"/>
    </source>
</evidence>
<dbReference type="GO" id="GO:0016787">
    <property type="term" value="F:hydrolase activity"/>
    <property type="evidence" value="ECO:0007669"/>
    <property type="project" value="UniProtKB-KW"/>
</dbReference>
<dbReference type="Proteomes" id="UP000199577">
    <property type="component" value="Unassembled WGS sequence"/>
</dbReference>
<dbReference type="PRINTS" id="PR00502">
    <property type="entry name" value="NUDIXFAMILY"/>
</dbReference>
<protein>
    <submittedName>
        <fullName evidence="4">ADP-ribose pyrophosphatase YjhB, NUDIX family</fullName>
    </submittedName>
</protein>
<comment type="similarity">
    <text evidence="2">Belongs to the Nudix hydrolase family.</text>
</comment>
<dbReference type="PANTHER" id="PTHR43736:SF1">
    <property type="entry name" value="DIHYDRONEOPTERIN TRIPHOSPHATE DIPHOSPHATASE"/>
    <property type="match status" value="1"/>
</dbReference>
<sequence>MNQSVLVLADFIPKNLTNFQTIDHQEFDFEKLFKQTKSSGFFVTFFILIEKPKEILHVIKKKVRLIKASGGLVKNGEGSYLFIHRLGKWDLPKGKVDEGESMKKAAVREVSEECGIKVDYLGQKILTTYHAYQMKGELVLKKTNWYEMGVNKIPKLKPQVEEDITEAIWLAKEKFTKIRENTYPLIEDILDTIQQ</sequence>
<dbReference type="PROSITE" id="PS00893">
    <property type="entry name" value="NUDIX_BOX"/>
    <property type="match status" value="1"/>
</dbReference>
<dbReference type="PROSITE" id="PS51462">
    <property type="entry name" value="NUDIX"/>
    <property type="match status" value="1"/>
</dbReference>
<keyword evidence="5" id="KW-1185">Reference proteome</keyword>
<evidence type="ECO:0000256" key="1">
    <source>
        <dbReference type="ARBA" id="ARBA00022801"/>
    </source>
</evidence>
<reference evidence="4 5" key="1">
    <citation type="submission" date="2016-10" db="EMBL/GenBank/DDBJ databases">
        <authorList>
            <person name="de Groot N.N."/>
        </authorList>
    </citation>
    <scope>NUCLEOTIDE SEQUENCE [LARGE SCALE GENOMIC DNA]</scope>
    <source>
        <strain evidence="4 5">DSM 22900</strain>
    </source>
</reference>
<dbReference type="Gene3D" id="3.90.79.10">
    <property type="entry name" value="Nucleoside Triphosphate Pyrophosphohydrolase"/>
    <property type="match status" value="1"/>
</dbReference>
<dbReference type="InterPro" id="IPR015797">
    <property type="entry name" value="NUDIX_hydrolase-like_dom_sf"/>
</dbReference>
<organism evidence="4 5">
    <name type="scientific">Parapedobacter composti</name>
    <dbReference type="NCBI Taxonomy" id="623281"/>
    <lineage>
        <taxon>Bacteria</taxon>
        <taxon>Pseudomonadati</taxon>
        <taxon>Bacteroidota</taxon>
        <taxon>Sphingobacteriia</taxon>
        <taxon>Sphingobacteriales</taxon>
        <taxon>Sphingobacteriaceae</taxon>
        <taxon>Parapedobacter</taxon>
    </lineage>
</organism>
<dbReference type="AlphaFoldDB" id="A0A1I1KW34"/>
<evidence type="ECO:0000313" key="5">
    <source>
        <dbReference type="Proteomes" id="UP000199577"/>
    </source>
</evidence>
<dbReference type="PANTHER" id="PTHR43736">
    <property type="entry name" value="ADP-RIBOSE PYROPHOSPHATASE"/>
    <property type="match status" value="1"/>
</dbReference>
<dbReference type="InterPro" id="IPR020476">
    <property type="entry name" value="Nudix_hydrolase"/>
</dbReference>
<name>A0A1I1KW34_9SPHI</name>
<keyword evidence="1 2" id="KW-0378">Hydrolase</keyword>
<dbReference type="CDD" id="cd03673">
    <property type="entry name" value="NUDIX_Ap6A_hydrolase"/>
    <property type="match status" value="1"/>
</dbReference>
<dbReference type="STRING" id="623281.SAMN05421747_11675"/>
<dbReference type="SUPFAM" id="SSF55811">
    <property type="entry name" value="Nudix"/>
    <property type="match status" value="1"/>
</dbReference>
<dbReference type="EMBL" id="FOLL01000016">
    <property type="protein sequence ID" value="SFC61660.1"/>
    <property type="molecule type" value="Genomic_DNA"/>
</dbReference>
<accession>A0A1I1KW34</accession>
<dbReference type="Pfam" id="PF00293">
    <property type="entry name" value="NUDIX"/>
    <property type="match status" value="1"/>
</dbReference>
<feature type="domain" description="Nudix hydrolase" evidence="3">
    <location>
        <begin position="64"/>
        <end position="195"/>
    </location>
</feature>